<evidence type="ECO:0000259" key="4">
    <source>
        <dbReference type="Pfam" id="PF00534"/>
    </source>
</evidence>
<dbReference type="AlphaFoldDB" id="A0ABD5NUI7"/>
<dbReference type="Pfam" id="PF00534">
    <property type="entry name" value="Glycos_transf_1"/>
    <property type="match status" value="1"/>
</dbReference>
<dbReference type="EMBL" id="JBHSDJ010000003">
    <property type="protein sequence ID" value="MFC4245771.1"/>
    <property type="molecule type" value="Genomic_DNA"/>
</dbReference>
<dbReference type="PANTHER" id="PTHR12526">
    <property type="entry name" value="GLYCOSYLTRANSFERASE"/>
    <property type="match status" value="1"/>
</dbReference>
<feature type="domain" description="Glycosyl transferase family 1" evidence="4">
    <location>
        <begin position="170"/>
        <end position="317"/>
    </location>
</feature>
<dbReference type="RefSeq" id="WP_246968989.1">
    <property type="nucleotide sequence ID" value="NZ_CP095397.1"/>
</dbReference>
<dbReference type="Gene3D" id="3.40.50.2000">
    <property type="entry name" value="Glycogen Phosphorylase B"/>
    <property type="match status" value="2"/>
</dbReference>
<protein>
    <submittedName>
        <fullName evidence="5">Glycosyltransferase family 4 protein</fullName>
        <ecNumber evidence="5">2.4.-.-</ecNumber>
    </submittedName>
</protein>
<keyword evidence="1 5" id="KW-0328">Glycosyltransferase</keyword>
<dbReference type="CDD" id="cd03801">
    <property type="entry name" value="GT4_PimA-like"/>
    <property type="match status" value="1"/>
</dbReference>
<evidence type="ECO:0000313" key="6">
    <source>
        <dbReference type="Proteomes" id="UP001595821"/>
    </source>
</evidence>
<dbReference type="Proteomes" id="UP001595821">
    <property type="component" value="Unassembled WGS sequence"/>
</dbReference>
<dbReference type="GeneID" id="71855276"/>
<comment type="caution">
    <text evidence="5">The sequence shown here is derived from an EMBL/GenBank/DDBJ whole genome shotgun (WGS) entry which is preliminary data.</text>
</comment>
<organism evidence="5 6">
    <name type="scientific">Natribaculum luteum</name>
    <dbReference type="NCBI Taxonomy" id="1586232"/>
    <lineage>
        <taxon>Archaea</taxon>
        <taxon>Methanobacteriati</taxon>
        <taxon>Methanobacteriota</taxon>
        <taxon>Stenosarchaea group</taxon>
        <taxon>Halobacteria</taxon>
        <taxon>Halobacteriales</taxon>
        <taxon>Natrialbaceae</taxon>
        <taxon>Natribaculum</taxon>
    </lineage>
</organism>
<dbReference type="SUPFAM" id="SSF53756">
    <property type="entry name" value="UDP-Glycosyltransferase/glycogen phosphorylase"/>
    <property type="match status" value="1"/>
</dbReference>
<evidence type="ECO:0000256" key="2">
    <source>
        <dbReference type="ARBA" id="ARBA00022679"/>
    </source>
</evidence>
<feature type="region of interest" description="Disordered" evidence="3">
    <location>
        <begin position="353"/>
        <end position="378"/>
    </location>
</feature>
<dbReference type="InterPro" id="IPR001296">
    <property type="entry name" value="Glyco_trans_1"/>
</dbReference>
<dbReference type="EC" id="2.4.-.-" evidence="5"/>
<evidence type="ECO:0000256" key="3">
    <source>
        <dbReference type="SAM" id="MobiDB-lite"/>
    </source>
</evidence>
<dbReference type="GO" id="GO:0016757">
    <property type="term" value="F:glycosyltransferase activity"/>
    <property type="evidence" value="ECO:0007669"/>
    <property type="project" value="UniProtKB-KW"/>
</dbReference>
<gene>
    <name evidence="5" type="ORF">ACFOZ7_01925</name>
</gene>
<dbReference type="PANTHER" id="PTHR12526:SF640">
    <property type="entry name" value="COLANIC ACID BIOSYNTHESIS GLYCOSYLTRANSFERASE WCAL-RELATED"/>
    <property type="match status" value="1"/>
</dbReference>
<name>A0ABD5NUI7_9EURY</name>
<sequence length="378" mass="41186">MHVGLVVYGGLDRTSGGFRYDRKLVDFLRARGDDVEVLALPWRTYPRHLADAFSRSLRSRLNRPFDVLLQDELCHPSLWRHNPRLDRPGSIVAVVHHLRTDEQTRLPALARAIERRYLEGVDAAICPSRHTRDRTTDLASVPTLVAPPGGRVGDAALSPQAVTARAERGPLRVAFVGNLIPRKGATTLLSALARVDREYGWRLTVVGSHDADPAYARAVRNRAVALGVADRVAFTGDVPASDLEAILERSHVLAVPARHEGFGMVYLEAMEYGVVPIASAVGGASEVVADGRNGFLVSPDRPRRIAGRLEALAGDRDRLGSLGVAALETAADRPKWDETMARVRSFLRTRVEADRDRDDASVASGETRGTRTVAGDSP</sequence>
<reference evidence="5 6" key="1">
    <citation type="journal article" date="2014" name="Int. J. Syst. Evol. Microbiol.">
        <title>Complete genome sequence of Corynebacterium casei LMG S-19264T (=DSM 44701T), isolated from a smear-ripened cheese.</title>
        <authorList>
            <consortium name="US DOE Joint Genome Institute (JGI-PGF)"/>
            <person name="Walter F."/>
            <person name="Albersmeier A."/>
            <person name="Kalinowski J."/>
            <person name="Ruckert C."/>
        </authorList>
    </citation>
    <scope>NUCLEOTIDE SEQUENCE [LARGE SCALE GENOMIC DNA]</scope>
    <source>
        <strain evidence="5 6">IBRC-M 10912</strain>
    </source>
</reference>
<accession>A0ABD5NUI7</accession>
<evidence type="ECO:0000256" key="1">
    <source>
        <dbReference type="ARBA" id="ARBA00022676"/>
    </source>
</evidence>
<evidence type="ECO:0000313" key="5">
    <source>
        <dbReference type="EMBL" id="MFC4245771.1"/>
    </source>
</evidence>
<keyword evidence="2 5" id="KW-0808">Transferase</keyword>
<proteinExistence type="predicted"/>